<name>A0A1W6LDQ5_9BURK</name>
<gene>
    <name evidence="1" type="ORF">A4W93_22160</name>
</gene>
<dbReference type="Proteomes" id="UP000193427">
    <property type="component" value="Chromosome"/>
</dbReference>
<dbReference type="KEGG" id="rgu:A4W93_22160"/>
<dbReference type="EMBL" id="CP015118">
    <property type="protein sequence ID" value="ARN22392.1"/>
    <property type="molecule type" value="Genomic_DNA"/>
</dbReference>
<reference evidence="1 2" key="1">
    <citation type="submission" date="2016-04" db="EMBL/GenBank/DDBJ databases">
        <title>Complete genome sequence of natural rubber-degrading, novel Gram-negative bacterium, Rhizobacter gummiphilus strain NS21.</title>
        <authorList>
            <person name="Tabata M."/>
            <person name="Kasai D."/>
            <person name="Fukuda M."/>
        </authorList>
    </citation>
    <scope>NUCLEOTIDE SEQUENCE [LARGE SCALE GENOMIC DNA]</scope>
    <source>
        <strain evidence="1 2">NS21</strain>
    </source>
</reference>
<dbReference type="AlphaFoldDB" id="A0A1W6LDQ5"/>
<keyword evidence="2" id="KW-1185">Reference proteome</keyword>
<evidence type="ECO:0000313" key="1">
    <source>
        <dbReference type="EMBL" id="ARN22392.1"/>
    </source>
</evidence>
<organism evidence="1 2">
    <name type="scientific">Piscinibacter gummiphilus</name>
    <dbReference type="NCBI Taxonomy" id="946333"/>
    <lineage>
        <taxon>Bacteria</taxon>
        <taxon>Pseudomonadati</taxon>
        <taxon>Pseudomonadota</taxon>
        <taxon>Betaproteobacteria</taxon>
        <taxon>Burkholderiales</taxon>
        <taxon>Sphaerotilaceae</taxon>
        <taxon>Piscinibacter</taxon>
    </lineage>
</organism>
<evidence type="ECO:0000313" key="2">
    <source>
        <dbReference type="Proteomes" id="UP000193427"/>
    </source>
</evidence>
<accession>A0A1W6LDQ5</accession>
<proteinExistence type="predicted"/>
<sequence length="201" mass="20235">MTRTPTSRRIAAARLLSLVGHPALLVPSAVVCSVVGAGREAPGLWLAGVAAVALAGCVVAYSLFKVRRGRWRDADASLPAERAQLTAFLFPLMAAGALAMGLVGLPVAAVAGLGFGAAMVAVAHATGPWMKLSLHAAFAVYAAALLWSWPAVVAACLLLAAGVAWSRVVLGRHTVLEARLGLALGAAGGMALHAVAAAAPH</sequence>
<protein>
    <submittedName>
        <fullName evidence="1">Uncharacterized protein</fullName>
    </submittedName>
</protein>
<dbReference type="STRING" id="946333.A4W93_22160"/>